<proteinExistence type="predicted"/>
<dbReference type="Proteomes" id="UP001652621">
    <property type="component" value="Unplaced"/>
</dbReference>
<dbReference type="GeneID" id="131806396"/>
<feature type="compositionally biased region" description="Basic and acidic residues" evidence="1">
    <location>
        <begin position="213"/>
        <end position="232"/>
    </location>
</feature>
<gene>
    <name evidence="3" type="primary">LOC131806396</name>
</gene>
<sequence length="393" mass="44756">MDDINSRKNFQRNRTFAKYEQRRWSVLNDNHSKSEFYINNIGSKETRDVSSSTMDISKDPFMEEKSEMPLKPLSMDDKNLSTSSPMLDQTSQGGCVTPKTPEPSLLGVKEKLILFEKKLKSDVWISFTAARGKGIERGTNLRKFISKWEIGPTKSSEKSTSTFYLNSEEGREPENGVKIGRHNWNSTLCLNTYQGKSKKNVNVFENQGSSYELENKETSVGEPKTEDIGNGRTDAEVVDSSYTLDNTVELNTEVENLTTKTKSIGFLNKMYTTMDQNSQTNGNFENREEIKTREEKKQESESEEKQQESGAEETTIKPDTAEESNDSAEKYLSNKLNDTYQSDCVEPNIGVNSMKTEEQAKETQIPSSPNYYGNERDFTRKLIREIDSIKYLG</sequence>
<reference evidence="3" key="1">
    <citation type="submission" date="2025-08" db="UniProtKB">
        <authorList>
            <consortium name="RefSeq"/>
        </authorList>
    </citation>
    <scope>IDENTIFICATION</scope>
    <source>
        <strain evidence="3">Aabys</strain>
        <tissue evidence="3">Whole body</tissue>
    </source>
</reference>
<name>A0ABM3VKY4_MUSDO</name>
<protein>
    <submittedName>
        <fullName evidence="3">Uncharacterized protein LOC131806396</fullName>
    </submittedName>
</protein>
<evidence type="ECO:0000313" key="2">
    <source>
        <dbReference type="Proteomes" id="UP001652621"/>
    </source>
</evidence>
<feature type="compositionally biased region" description="Polar residues" evidence="1">
    <location>
        <begin position="83"/>
        <end position="94"/>
    </location>
</feature>
<dbReference type="RefSeq" id="XP_058986439.1">
    <property type="nucleotide sequence ID" value="XM_059130456.1"/>
</dbReference>
<feature type="region of interest" description="Disordered" evidence="1">
    <location>
        <begin position="212"/>
        <end position="232"/>
    </location>
</feature>
<organism evidence="2 3">
    <name type="scientific">Musca domestica</name>
    <name type="common">House fly</name>
    <dbReference type="NCBI Taxonomy" id="7370"/>
    <lineage>
        <taxon>Eukaryota</taxon>
        <taxon>Metazoa</taxon>
        <taxon>Ecdysozoa</taxon>
        <taxon>Arthropoda</taxon>
        <taxon>Hexapoda</taxon>
        <taxon>Insecta</taxon>
        <taxon>Pterygota</taxon>
        <taxon>Neoptera</taxon>
        <taxon>Endopterygota</taxon>
        <taxon>Diptera</taxon>
        <taxon>Brachycera</taxon>
        <taxon>Muscomorpha</taxon>
        <taxon>Muscoidea</taxon>
        <taxon>Muscidae</taxon>
        <taxon>Musca</taxon>
    </lineage>
</organism>
<evidence type="ECO:0000313" key="3">
    <source>
        <dbReference type="RefSeq" id="XP_058986439.1"/>
    </source>
</evidence>
<evidence type="ECO:0000256" key="1">
    <source>
        <dbReference type="SAM" id="MobiDB-lite"/>
    </source>
</evidence>
<feature type="region of interest" description="Disordered" evidence="1">
    <location>
        <begin position="83"/>
        <end position="102"/>
    </location>
</feature>
<accession>A0ABM3VKY4</accession>
<feature type="compositionally biased region" description="Polar residues" evidence="1">
    <location>
        <begin position="362"/>
        <end position="371"/>
    </location>
</feature>
<feature type="region of interest" description="Disordered" evidence="1">
    <location>
        <begin position="275"/>
        <end position="376"/>
    </location>
</feature>
<keyword evidence="2" id="KW-1185">Reference proteome</keyword>
<feature type="compositionally biased region" description="Polar residues" evidence="1">
    <location>
        <begin position="275"/>
        <end position="284"/>
    </location>
</feature>
<feature type="compositionally biased region" description="Basic and acidic residues" evidence="1">
    <location>
        <begin position="285"/>
        <end position="307"/>
    </location>
</feature>